<dbReference type="EMBL" id="JH930477">
    <property type="protein sequence ID" value="EKM51182.1"/>
    <property type="molecule type" value="Genomic_DNA"/>
</dbReference>
<protein>
    <submittedName>
        <fullName evidence="1">Uncharacterized protein</fullName>
    </submittedName>
</protein>
<sequence length="157" mass="17225">MASKIPQATSAASPGVESRTIDVVVDTSALEGETRQLILKSVPTPISFEYLAKRLEANGCPAPKNFITRSQIVSADVTEEKSSLDLGLMAGSVNADEPLCRYYYRYFLQSTAATEARNPNIRNQPFGDVNTARFGWRDDLIHVGGVNISFMRTVRVP</sequence>
<keyword evidence="2" id="KW-1185">Reference proteome</keyword>
<dbReference type="Proteomes" id="UP000008370">
    <property type="component" value="Unassembled WGS sequence"/>
</dbReference>
<dbReference type="KEGG" id="pco:PHACADRAFT_263190"/>
<name>K5WLK9_PHACS</name>
<evidence type="ECO:0000313" key="1">
    <source>
        <dbReference type="EMBL" id="EKM51182.1"/>
    </source>
</evidence>
<dbReference type="GeneID" id="18918489"/>
<dbReference type="RefSeq" id="XP_007400334.1">
    <property type="nucleotide sequence ID" value="XM_007400272.1"/>
</dbReference>
<gene>
    <name evidence="1" type="ORF">PHACADRAFT_263190</name>
</gene>
<evidence type="ECO:0000313" key="2">
    <source>
        <dbReference type="Proteomes" id="UP000008370"/>
    </source>
</evidence>
<accession>K5WLK9</accession>
<dbReference type="InParanoid" id="K5WLK9"/>
<feature type="non-terminal residue" evidence="1">
    <location>
        <position position="157"/>
    </location>
</feature>
<dbReference type="HOGENOM" id="CLU_1816136_0_0_1"/>
<dbReference type="AlphaFoldDB" id="K5WLK9"/>
<proteinExistence type="predicted"/>
<organism evidence="1 2">
    <name type="scientific">Phanerochaete carnosa (strain HHB-10118-sp)</name>
    <name type="common">White-rot fungus</name>
    <name type="synonym">Peniophora carnosa</name>
    <dbReference type="NCBI Taxonomy" id="650164"/>
    <lineage>
        <taxon>Eukaryota</taxon>
        <taxon>Fungi</taxon>
        <taxon>Dikarya</taxon>
        <taxon>Basidiomycota</taxon>
        <taxon>Agaricomycotina</taxon>
        <taxon>Agaricomycetes</taxon>
        <taxon>Polyporales</taxon>
        <taxon>Phanerochaetaceae</taxon>
        <taxon>Phanerochaete</taxon>
    </lineage>
</organism>
<reference evidence="1 2" key="1">
    <citation type="journal article" date="2012" name="BMC Genomics">
        <title>Comparative genomics of the white-rot fungi, Phanerochaete carnosa and P. chrysosporium, to elucidate the genetic basis of the distinct wood types they colonize.</title>
        <authorList>
            <person name="Suzuki H."/>
            <person name="MacDonald J."/>
            <person name="Syed K."/>
            <person name="Salamov A."/>
            <person name="Hori C."/>
            <person name="Aerts A."/>
            <person name="Henrissat B."/>
            <person name="Wiebenga A."/>
            <person name="vanKuyk P.A."/>
            <person name="Barry K."/>
            <person name="Lindquist E."/>
            <person name="LaButti K."/>
            <person name="Lapidus A."/>
            <person name="Lucas S."/>
            <person name="Coutinho P."/>
            <person name="Gong Y."/>
            <person name="Samejima M."/>
            <person name="Mahadevan R."/>
            <person name="Abou-Zaid M."/>
            <person name="de Vries R.P."/>
            <person name="Igarashi K."/>
            <person name="Yadav J.S."/>
            <person name="Grigoriev I.V."/>
            <person name="Master E.R."/>
        </authorList>
    </citation>
    <scope>NUCLEOTIDE SEQUENCE [LARGE SCALE GENOMIC DNA]</scope>
    <source>
        <strain evidence="1 2">HHB-10118-sp</strain>
    </source>
</reference>